<dbReference type="GO" id="GO:0016301">
    <property type="term" value="F:kinase activity"/>
    <property type="evidence" value="ECO:0007669"/>
    <property type="project" value="UniProtKB-KW"/>
</dbReference>
<evidence type="ECO:0000313" key="3">
    <source>
        <dbReference type="Proteomes" id="UP001292368"/>
    </source>
</evidence>
<proteinExistence type="predicted"/>
<keyword evidence="2" id="KW-0670">Pyruvate</keyword>
<keyword evidence="2" id="KW-0808">Transferase</keyword>
<feature type="non-terminal residue" evidence="2">
    <location>
        <position position="1"/>
    </location>
</feature>
<dbReference type="InterPro" id="IPR015806">
    <property type="entry name" value="Pyrv_Knase_insert_dom_sf"/>
</dbReference>
<organism evidence="2 3">
    <name type="scientific">Clostridium perfringens</name>
    <dbReference type="NCBI Taxonomy" id="1502"/>
    <lineage>
        <taxon>Bacteria</taxon>
        <taxon>Bacillati</taxon>
        <taxon>Bacillota</taxon>
        <taxon>Clostridia</taxon>
        <taxon>Eubacteriales</taxon>
        <taxon>Clostridiaceae</taxon>
        <taxon>Clostridium</taxon>
    </lineage>
</organism>
<dbReference type="Proteomes" id="UP001292368">
    <property type="component" value="Unassembled WGS sequence"/>
</dbReference>
<keyword evidence="2" id="KW-0418">Kinase</keyword>
<dbReference type="EMBL" id="WNVM01000744">
    <property type="protein sequence ID" value="MDZ5010754.1"/>
    <property type="molecule type" value="Genomic_DNA"/>
</dbReference>
<dbReference type="SUPFAM" id="SSF50800">
    <property type="entry name" value="PK beta-barrel domain-like"/>
    <property type="match status" value="1"/>
</dbReference>
<dbReference type="GO" id="GO:0004743">
    <property type="term" value="F:pyruvate kinase activity"/>
    <property type="evidence" value="ECO:0007669"/>
    <property type="project" value="InterPro"/>
</dbReference>
<evidence type="ECO:0000313" key="2">
    <source>
        <dbReference type="EMBL" id="MDZ5010754.1"/>
    </source>
</evidence>
<name>A0AAW9IQ21_CLOPF</name>
<dbReference type="Gene3D" id="2.40.33.10">
    <property type="entry name" value="PK beta-barrel domain-like"/>
    <property type="match status" value="1"/>
</dbReference>
<dbReference type="InterPro" id="IPR011037">
    <property type="entry name" value="Pyrv_Knase-like_insert_dom_sf"/>
</dbReference>
<comment type="cofactor">
    <cofactor evidence="1">
        <name>K(+)</name>
        <dbReference type="ChEBI" id="CHEBI:29103"/>
    </cofactor>
</comment>
<feature type="non-terminal residue" evidence="2">
    <location>
        <position position="131"/>
    </location>
</feature>
<reference evidence="2" key="1">
    <citation type="submission" date="2019-11" db="EMBL/GenBank/DDBJ databases">
        <title>Characterization of Clostridium perfringens isolates from swine manure treated agricultural soils.</title>
        <authorList>
            <person name="Wushke S.T."/>
        </authorList>
    </citation>
    <scope>NUCLEOTIDE SEQUENCE</scope>
    <source>
        <strain evidence="2">V2</strain>
    </source>
</reference>
<comment type="caution">
    <text evidence="2">The sequence shown here is derived from an EMBL/GenBank/DDBJ whole genome shotgun (WGS) entry which is preliminary data.</text>
</comment>
<dbReference type="AlphaFoldDB" id="A0AAW9IQ21"/>
<protein>
    <submittedName>
        <fullName evidence="2">Pyruvate kinase</fullName>
    </submittedName>
</protein>
<gene>
    <name evidence="2" type="ORF">GNF77_18020</name>
</gene>
<evidence type="ECO:0000256" key="1">
    <source>
        <dbReference type="ARBA" id="ARBA00001958"/>
    </source>
</evidence>
<sequence length="131" mass="15007">NCSHFNKEEFEQVVKVAREIKGDLHILVDLCGKKIRVSKELDYIYKIYSGQEVYFCGEDFYKIIEISKLKEMKLIPLTIETEEIIKSDIKSISMKDNSMNFEIIEVDKGLIKAKVLRGGIIRGGKGCNLSN</sequence>
<accession>A0AAW9IQ21</accession>